<keyword evidence="4" id="KW-0418">Kinase</keyword>
<evidence type="ECO:0000256" key="4">
    <source>
        <dbReference type="ARBA" id="ARBA00022777"/>
    </source>
</evidence>
<keyword evidence="3" id="KW-0547">Nucleotide-binding</keyword>
<evidence type="ECO:0000256" key="3">
    <source>
        <dbReference type="ARBA" id="ARBA00022741"/>
    </source>
</evidence>
<keyword evidence="9" id="KW-1185">Reference proteome</keyword>
<dbReference type="PIRSF" id="PIRSF000535">
    <property type="entry name" value="1PFK/6PFK/LacC"/>
    <property type="match status" value="1"/>
</dbReference>
<proteinExistence type="inferred from homology"/>
<dbReference type="EMBL" id="JBFALK010000017">
    <property type="protein sequence ID" value="MEV0972554.1"/>
    <property type="molecule type" value="Genomic_DNA"/>
</dbReference>
<evidence type="ECO:0000313" key="8">
    <source>
        <dbReference type="EMBL" id="MEV0972554.1"/>
    </source>
</evidence>
<dbReference type="Proteomes" id="UP001551675">
    <property type="component" value="Unassembled WGS sequence"/>
</dbReference>
<dbReference type="CDD" id="cd01164">
    <property type="entry name" value="FruK_PfkB_like"/>
    <property type="match status" value="1"/>
</dbReference>
<evidence type="ECO:0000256" key="6">
    <source>
        <dbReference type="PIRNR" id="PIRNR000535"/>
    </source>
</evidence>
<gene>
    <name evidence="8" type="ORF">AB0I59_28460</name>
</gene>
<accession>A0ABV3GLR8</accession>
<dbReference type="PANTHER" id="PTHR46566:SF5">
    <property type="entry name" value="1-PHOSPHOFRUCTOKINASE"/>
    <property type="match status" value="1"/>
</dbReference>
<evidence type="ECO:0000259" key="7">
    <source>
        <dbReference type="Pfam" id="PF00294"/>
    </source>
</evidence>
<reference evidence="8 9" key="1">
    <citation type="submission" date="2024-06" db="EMBL/GenBank/DDBJ databases">
        <title>The Natural Products Discovery Center: Release of the First 8490 Sequenced Strains for Exploring Actinobacteria Biosynthetic Diversity.</title>
        <authorList>
            <person name="Kalkreuter E."/>
            <person name="Kautsar S.A."/>
            <person name="Yang D."/>
            <person name="Bader C.D."/>
            <person name="Teijaro C.N."/>
            <person name="Fluegel L."/>
            <person name="Davis C.M."/>
            <person name="Simpson J.R."/>
            <person name="Lauterbach L."/>
            <person name="Steele A.D."/>
            <person name="Gui C."/>
            <person name="Meng S."/>
            <person name="Li G."/>
            <person name="Viehrig K."/>
            <person name="Ye F."/>
            <person name="Su P."/>
            <person name="Kiefer A.F."/>
            <person name="Nichols A."/>
            <person name="Cepeda A.J."/>
            <person name="Yan W."/>
            <person name="Fan B."/>
            <person name="Jiang Y."/>
            <person name="Adhikari A."/>
            <person name="Zheng C.-J."/>
            <person name="Schuster L."/>
            <person name="Cowan T.M."/>
            <person name="Smanski M.J."/>
            <person name="Chevrette M.G."/>
            <person name="De Carvalho L.P.S."/>
            <person name="Shen B."/>
        </authorList>
    </citation>
    <scope>NUCLEOTIDE SEQUENCE [LARGE SCALE GENOMIC DNA]</scope>
    <source>
        <strain evidence="8 9">NPDC050100</strain>
    </source>
</reference>
<dbReference type="Gene3D" id="3.40.1190.20">
    <property type="match status" value="1"/>
</dbReference>
<dbReference type="InterPro" id="IPR029056">
    <property type="entry name" value="Ribokinase-like"/>
</dbReference>
<sequence length="307" mass="31656">MILTVTLNAALDVTYEVDGLVPNSSHRVTAVHQRAGGKGVNVARVLASLGADVRVTGLAGGRTGAEIAGDLSRAGIPARFGTIEGDSRRTVTVVSGDATVFNEPGPSVTEPEWRRFRALFVELCRDARVVVLSGSVPPGVGQDAYAQLIADARRHDVRVLLDADHEPLRLGLAARPDVAKPNAAELARVAGPGPVEEAARQLLAAGPAAVVVSRGADGLLGVTPGGSWTVRPPRRLSGNPTGAGDAVAAALARALLSPGPVDWPRALADAAAMSAAAVLSPVAGDIDLTAYREFLQEITCRSPRPPR</sequence>
<comment type="similarity">
    <text evidence="1">Belongs to the carbohydrate kinase PfkB family.</text>
</comment>
<dbReference type="InterPro" id="IPR017583">
    <property type="entry name" value="Tagatose/fructose_Pkinase"/>
</dbReference>
<dbReference type="InterPro" id="IPR011611">
    <property type="entry name" value="PfkB_dom"/>
</dbReference>
<feature type="domain" description="Carbohydrate kinase PfkB" evidence="7">
    <location>
        <begin position="12"/>
        <end position="283"/>
    </location>
</feature>
<dbReference type="RefSeq" id="WP_061257825.1">
    <property type="nucleotide sequence ID" value="NZ_JBFALK010000017.1"/>
</dbReference>
<evidence type="ECO:0000313" key="9">
    <source>
        <dbReference type="Proteomes" id="UP001551675"/>
    </source>
</evidence>
<evidence type="ECO:0000256" key="5">
    <source>
        <dbReference type="ARBA" id="ARBA00022840"/>
    </source>
</evidence>
<dbReference type="PROSITE" id="PS00584">
    <property type="entry name" value="PFKB_KINASES_2"/>
    <property type="match status" value="1"/>
</dbReference>
<dbReference type="PROSITE" id="PS00583">
    <property type="entry name" value="PFKB_KINASES_1"/>
    <property type="match status" value="1"/>
</dbReference>
<keyword evidence="5" id="KW-0067">ATP-binding</keyword>
<comment type="caution">
    <text evidence="8">The sequence shown here is derived from an EMBL/GenBank/DDBJ whole genome shotgun (WGS) entry which is preliminary data.</text>
</comment>
<dbReference type="PANTHER" id="PTHR46566">
    <property type="entry name" value="1-PHOSPHOFRUCTOKINASE-RELATED"/>
    <property type="match status" value="1"/>
</dbReference>
<dbReference type="NCBIfam" id="TIGR03168">
    <property type="entry name" value="1-PFK"/>
    <property type="match status" value="1"/>
</dbReference>
<dbReference type="InterPro" id="IPR002173">
    <property type="entry name" value="Carboh/pur_kinase_PfkB_CS"/>
</dbReference>
<protein>
    <submittedName>
        <fullName evidence="8">1-phosphofructokinase family hexose kinase</fullName>
    </submittedName>
</protein>
<keyword evidence="2 6" id="KW-0808">Transferase</keyword>
<evidence type="ECO:0000256" key="1">
    <source>
        <dbReference type="ARBA" id="ARBA00010688"/>
    </source>
</evidence>
<name>A0ABV3GLR8_MICGL</name>
<evidence type="ECO:0000256" key="2">
    <source>
        <dbReference type="ARBA" id="ARBA00022679"/>
    </source>
</evidence>
<dbReference type="Pfam" id="PF00294">
    <property type="entry name" value="PfkB"/>
    <property type="match status" value="1"/>
</dbReference>
<dbReference type="SUPFAM" id="SSF53613">
    <property type="entry name" value="Ribokinase-like"/>
    <property type="match status" value="1"/>
</dbReference>
<organism evidence="8 9">
    <name type="scientific">Microtetraspora glauca</name>
    <dbReference type="NCBI Taxonomy" id="1996"/>
    <lineage>
        <taxon>Bacteria</taxon>
        <taxon>Bacillati</taxon>
        <taxon>Actinomycetota</taxon>
        <taxon>Actinomycetes</taxon>
        <taxon>Streptosporangiales</taxon>
        <taxon>Streptosporangiaceae</taxon>
        <taxon>Microtetraspora</taxon>
    </lineage>
</organism>